<dbReference type="Ensembl" id="ENSLAFT00000022557.2">
    <property type="protein sequence ID" value="ENSLAFP00000017188.2"/>
    <property type="gene ID" value="ENSLAFG00000004719.2"/>
</dbReference>
<keyword evidence="7" id="KW-1015">Disulfide bond</keyword>
<dbReference type="OMA" id="NGEVCAN"/>
<dbReference type="PANTHER" id="PTHR12015">
    <property type="entry name" value="SMALL INDUCIBLE CYTOKINE A"/>
    <property type="match status" value="1"/>
</dbReference>
<evidence type="ECO:0000256" key="2">
    <source>
        <dbReference type="ARBA" id="ARBA00010868"/>
    </source>
</evidence>
<evidence type="ECO:0000256" key="9">
    <source>
        <dbReference type="RuleBase" id="RU361150"/>
    </source>
</evidence>
<name>G3TPA0_LOXAF</name>
<feature type="domain" description="Chemokine interleukin-8-like" evidence="10">
    <location>
        <begin position="31"/>
        <end position="90"/>
    </location>
</feature>
<dbReference type="PANTHER" id="PTHR12015:SF209">
    <property type="entry name" value="C-C MOTIF CHEMOKINE 8"/>
    <property type="match status" value="1"/>
</dbReference>
<feature type="signal peptide" evidence="9">
    <location>
        <begin position="1"/>
        <end position="23"/>
    </location>
</feature>
<dbReference type="FunFam" id="2.40.50.40:FF:000002">
    <property type="entry name" value="C-C motif chemokine"/>
    <property type="match status" value="1"/>
</dbReference>
<dbReference type="GO" id="GO:0061844">
    <property type="term" value="P:antimicrobial humoral immune response mediated by antimicrobial peptide"/>
    <property type="evidence" value="ECO:0007669"/>
    <property type="project" value="TreeGrafter"/>
</dbReference>
<keyword evidence="3 9" id="KW-0145">Chemotaxis</keyword>
<dbReference type="Proteomes" id="UP000007646">
    <property type="component" value="Unassembled WGS sequence"/>
</dbReference>
<dbReference type="Gene3D" id="2.40.50.40">
    <property type="match status" value="1"/>
</dbReference>
<evidence type="ECO:0000256" key="8">
    <source>
        <dbReference type="ARBA" id="ARBA00023198"/>
    </source>
</evidence>
<reference evidence="11 12" key="1">
    <citation type="submission" date="2009-06" db="EMBL/GenBank/DDBJ databases">
        <title>The Genome Sequence of Loxodonta africana (African elephant).</title>
        <authorList>
            <person name="Di Palma F."/>
            <person name="Heiman D."/>
            <person name="Young S."/>
            <person name="Johnson J."/>
            <person name="Lander E.S."/>
            <person name="Lindblad-Toh K."/>
        </authorList>
    </citation>
    <scope>NUCLEOTIDE SEQUENCE [LARGE SCALE GENOMIC DNA]</scope>
    <source>
        <strain evidence="11 12">Isolate ISIS603380</strain>
    </source>
</reference>
<dbReference type="HOGENOM" id="CLU_141716_1_0_1"/>
<feature type="chain" id="PRO_5006991534" description="C-C motif chemokine" evidence="9">
    <location>
        <begin position="24"/>
        <end position="93"/>
    </location>
</feature>
<dbReference type="GeneTree" id="ENSGT01130000278316"/>
<evidence type="ECO:0000256" key="1">
    <source>
        <dbReference type="ARBA" id="ARBA00004613"/>
    </source>
</evidence>
<dbReference type="GO" id="GO:0048020">
    <property type="term" value="F:CCR chemokine receptor binding"/>
    <property type="evidence" value="ECO:0007669"/>
    <property type="project" value="TreeGrafter"/>
</dbReference>
<evidence type="ECO:0000256" key="7">
    <source>
        <dbReference type="ARBA" id="ARBA00023157"/>
    </source>
</evidence>
<dbReference type="SMART" id="SM00199">
    <property type="entry name" value="SCY"/>
    <property type="match status" value="1"/>
</dbReference>
<dbReference type="GO" id="GO:0030335">
    <property type="term" value="P:positive regulation of cell migration"/>
    <property type="evidence" value="ECO:0007669"/>
    <property type="project" value="TreeGrafter"/>
</dbReference>
<evidence type="ECO:0000313" key="12">
    <source>
        <dbReference type="Proteomes" id="UP000007646"/>
    </source>
</evidence>
<keyword evidence="5 9" id="KW-0964">Secreted</keyword>
<keyword evidence="8" id="KW-0395">Inflammatory response</keyword>
<dbReference type="InterPro" id="IPR000827">
    <property type="entry name" value="Chemokine_CC_CS"/>
</dbReference>
<comment type="subcellular location">
    <subcellularLocation>
        <location evidence="1 9">Secreted</location>
    </subcellularLocation>
</comment>
<dbReference type="GO" id="GO:0070098">
    <property type="term" value="P:chemokine-mediated signaling pathway"/>
    <property type="evidence" value="ECO:0007669"/>
    <property type="project" value="TreeGrafter"/>
</dbReference>
<reference evidence="11" key="3">
    <citation type="submission" date="2025-09" db="UniProtKB">
        <authorList>
            <consortium name="Ensembl"/>
        </authorList>
    </citation>
    <scope>IDENTIFICATION</scope>
    <source>
        <strain evidence="11">Isolate ISIS603380</strain>
    </source>
</reference>
<dbReference type="AlphaFoldDB" id="G3TPA0"/>
<dbReference type="PROSITE" id="PS00472">
    <property type="entry name" value="SMALL_CYTOKINES_CC"/>
    <property type="match status" value="1"/>
</dbReference>
<evidence type="ECO:0000313" key="11">
    <source>
        <dbReference type="Ensembl" id="ENSLAFP00000017188.2"/>
    </source>
</evidence>
<evidence type="ECO:0000256" key="4">
    <source>
        <dbReference type="ARBA" id="ARBA00022514"/>
    </source>
</evidence>
<dbReference type="InterPro" id="IPR039809">
    <property type="entry name" value="Chemokine_b/g/d"/>
</dbReference>
<dbReference type="GO" id="GO:0005615">
    <property type="term" value="C:extracellular space"/>
    <property type="evidence" value="ECO:0007669"/>
    <property type="project" value="UniProtKB-KW"/>
</dbReference>
<organism evidence="11 12">
    <name type="scientific">Loxodonta africana</name>
    <name type="common">African elephant</name>
    <dbReference type="NCBI Taxonomy" id="9785"/>
    <lineage>
        <taxon>Eukaryota</taxon>
        <taxon>Metazoa</taxon>
        <taxon>Chordata</taxon>
        <taxon>Craniata</taxon>
        <taxon>Vertebrata</taxon>
        <taxon>Euteleostomi</taxon>
        <taxon>Mammalia</taxon>
        <taxon>Eutheria</taxon>
        <taxon>Afrotheria</taxon>
        <taxon>Proboscidea</taxon>
        <taxon>Elephantidae</taxon>
        <taxon>Loxodonta</taxon>
    </lineage>
</organism>
<sequence>MKVSAVLLILLLTAATFTTQLFAQPVAVSIPITCCFNVVSRKIPIQNLVSYTRITNSECPRKAVIFKTKLAKEVCADSEERWVQNSMKRLDQK</sequence>
<dbReference type="Pfam" id="PF00048">
    <property type="entry name" value="IL8"/>
    <property type="match status" value="1"/>
</dbReference>
<evidence type="ECO:0000256" key="5">
    <source>
        <dbReference type="ARBA" id="ARBA00022525"/>
    </source>
</evidence>
<gene>
    <name evidence="11" type="primary">CCL2</name>
</gene>
<reference evidence="11" key="2">
    <citation type="submission" date="2025-08" db="UniProtKB">
        <authorList>
            <consortium name="Ensembl"/>
        </authorList>
    </citation>
    <scope>IDENTIFICATION</scope>
    <source>
        <strain evidence="11">Isolate ISIS603380</strain>
    </source>
</reference>
<comment type="similarity">
    <text evidence="2 9">Belongs to the intercrine beta (chemokine CC) family.</text>
</comment>
<dbReference type="InterPro" id="IPR036048">
    <property type="entry name" value="Interleukin_8-like_sf"/>
</dbReference>
<keyword evidence="4 9" id="KW-0202">Cytokine</keyword>
<dbReference type="GO" id="GO:0006954">
    <property type="term" value="P:inflammatory response"/>
    <property type="evidence" value="ECO:0007669"/>
    <property type="project" value="UniProtKB-KW"/>
</dbReference>
<accession>G3TPA0</accession>
<evidence type="ECO:0000259" key="10">
    <source>
        <dbReference type="SMART" id="SM00199"/>
    </source>
</evidence>
<dbReference type="CDD" id="cd00272">
    <property type="entry name" value="Chemokine_CC"/>
    <property type="match status" value="1"/>
</dbReference>
<proteinExistence type="inferred from homology"/>
<evidence type="ECO:0000256" key="6">
    <source>
        <dbReference type="ARBA" id="ARBA00022729"/>
    </source>
</evidence>
<dbReference type="SUPFAM" id="SSF54117">
    <property type="entry name" value="Interleukin 8-like chemokines"/>
    <property type="match status" value="1"/>
</dbReference>
<dbReference type="InterPro" id="IPR001811">
    <property type="entry name" value="Chemokine_IL8-like_dom"/>
</dbReference>
<dbReference type="GO" id="GO:0048245">
    <property type="term" value="P:eosinophil chemotaxis"/>
    <property type="evidence" value="ECO:0007669"/>
    <property type="project" value="TreeGrafter"/>
</dbReference>
<keyword evidence="6 9" id="KW-0732">Signal</keyword>
<keyword evidence="12" id="KW-1185">Reference proteome</keyword>
<protein>
    <recommendedName>
        <fullName evidence="9">C-C motif chemokine</fullName>
    </recommendedName>
</protein>
<dbReference type="GO" id="GO:0008009">
    <property type="term" value="F:chemokine activity"/>
    <property type="evidence" value="ECO:0007669"/>
    <property type="project" value="InterPro"/>
</dbReference>
<evidence type="ECO:0000256" key="3">
    <source>
        <dbReference type="ARBA" id="ARBA00022500"/>
    </source>
</evidence>